<dbReference type="AlphaFoldDB" id="A0AA39VLK6"/>
<dbReference type="Pfam" id="PF00954">
    <property type="entry name" value="S_locus_glycop"/>
    <property type="match status" value="3"/>
</dbReference>
<evidence type="ECO:0000256" key="1">
    <source>
        <dbReference type="ARBA" id="ARBA00022729"/>
    </source>
</evidence>
<dbReference type="InterPro" id="IPR036426">
    <property type="entry name" value="Bulb-type_lectin_dom_sf"/>
</dbReference>
<keyword evidence="2" id="KW-1015">Disulfide bond</keyword>
<keyword evidence="8" id="KW-1185">Reference proteome</keyword>
<dbReference type="InterPro" id="IPR001480">
    <property type="entry name" value="Bulb-type_lectin_dom"/>
</dbReference>
<dbReference type="PROSITE" id="PS50948">
    <property type="entry name" value="PAN"/>
    <property type="match status" value="3"/>
</dbReference>
<evidence type="ECO:0000256" key="4">
    <source>
        <dbReference type="SAM" id="SignalP"/>
    </source>
</evidence>
<dbReference type="Proteomes" id="UP001168877">
    <property type="component" value="Unassembled WGS sequence"/>
</dbReference>
<dbReference type="CDD" id="cd00028">
    <property type="entry name" value="B_lectin"/>
    <property type="match status" value="1"/>
</dbReference>
<gene>
    <name evidence="7" type="ORF">LWI29_026668</name>
</gene>
<keyword evidence="3" id="KW-0325">Glycoprotein</keyword>
<comment type="caution">
    <text evidence="7">The sequence shown here is derived from an EMBL/GenBank/DDBJ whole genome shotgun (WGS) entry which is preliminary data.</text>
</comment>
<dbReference type="InterPro" id="IPR000858">
    <property type="entry name" value="S_locus_glycoprot_dom"/>
</dbReference>
<name>A0AA39VLK6_ACESA</name>
<dbReference type="SMART" id="SM00473">
    <property type="entry name" value="PAN_AP"/>
    <property type="match status" value="3"/>
</dbReference>
<sequence>MDMTNNQRFVFSVLLICFSLKWDVSGGVDSISVNQSLSGDQTIVSAGGFFELGFFKPGNSSNYYLGMWYKKVSEQTVVWVANRDKPISDRFSSLLRFSYGNLVLYDESQIPIWSTNLNTTNISSSIEAVLLDEGNLVLRDLSNDFLWQSFDNPTHAWLPGMKIGFNKRTKEKKRLTSWKNIEDPAPGLFSLELDPDGTDQYVMMWNESEIFWHSGIWSGKMYSSVPEMAYFINNDMYNASFISNENEQSFIYFVKDPNFISRFILDASGQVRQMYWLETSKSWFQIWSTPRQPCEIYAYCGAFGSCREQTQSFCGCVPGFKPNSEHNWNLLHDHSGGCVRETQLQCENNSLANGESDGFLANPDITLPEHPQSVAVRNITECKTICLNDCSCSAYAYEDNACSIWNRNLMNLQQLTKGRRNCEQLEDGEMNFFPAWAVNRIAEGGDILSLLDKRLESNADVEEISRMLKVACWCIQDDENHRPSMGQVVQMLEGIVDVTQPPVPRSLRIFVDNQEHIIFFTESSSSQRQIKQLYWLYSDKAWFQFWSTPRQPCQVYAYCGAFGSCGEQTQSFCGCVPGFKPNSEHNWNLLHDYSGGCVRETQLQCENNSLANGESDRFLANPDITLPEHPQSVAVRNITECKTICLNDCSCSAYAYEDNACSIWNRNLMNLQQLTKGRRNCEQLEDGEMNFFPTWAVNRIAEGGDILSLLDKRLESNADVEEISRMLKVACWCIQDDENHRPSMGQVVQMLEGIVDVTQPPVPRSLRIFVDNQEHRIFFTESSSSQRQIKQLYWLYSDKAWFQFWSTPRQPCQVYAYCGAFGSCGEQTQSFCGCVPGFKPNSEHNWNLLHDYSGGCVRETQLQCENNSLANGESDRFLANPDITLPEHPQSVAVRNITECKTICLNDCSCSAYAYEDNACSIWNRNLMNLQQLTKEWISGVAITAKAVVYSYGMMLFEFVSGRRNCEQSEDGEVNFFPTWAVNQIAEGGDILSLLDHRLESNADVEELSRMLKVACWCIQDDENHRPSMGQVVQMLEGIVDVTQPPVPRSLRIFVDNQEHIIFFTESSS</sequence>
<evidence type="ECO:0000259" key="5">
    <source>
        <dbReference type="PROSITE" id="PS50927"/>
    </source>
</evidence>
<dbReference type="PANTHER" id="PTHR32444">
    <property type="entry name" value="BULB-TYPE LECTIN DOMAIN-CONTAINING PROTEIN"/>
    <property type="match status" value="1"/>
</dbReference>
<evidence type="ECO:0000313" key="8">
    <source>
        <dbReference type="Proteomes" id="UP001168877"/>
    </source>
</evidence>
<dbReference type="Gene3D" id="1.10.510.10">
    <property type="entry name" value="Transferase(Phosphotransferase) domain 1"/>
    <property type="match status" value="3"/>
</dbReference>
<evidence type="ECO:0000259" key="6">
    <source>
        <dbReference type="PROSITE" id="PS50948"/>
    </source>
</evidence>
<evidence type="ECO:0000256" key="3">
    <source>
        <dbReference type="ARBA" id="ARBA00023180"/>
    </source>
</evidence>
<organism evidence="7 8">
    <name type="scientific">Acer saccharum</name>
    <name type="common">Sugar maple</name>
    <dbReference type="NCBI Taxonomy" id="4024"/>
    <lineage>
        <taxon>Eukaryota</taxon>
        <taxon>Viridiplantae</taxon>
        <taxon>Streptophyta</taxon>
        <taxon>Embryophyta</taxon>
        <taxon>Tracheophyta</taxon>
        <taxon>Spermatophyta</taxon>
        <taxon>Magnoliopsida</taxon>
        <taxon>eudicotyledons</taxon>
        <taxon>Gunneridae</taxon>
        <taxon>Pentapetalae</taxon>
        <taxon>rosids</taxon>
        <taxon>malvids</taxon>
        <taxon>Sapindales</taxon>
        <taxon>Sapindaceae</taxon>
        <taxon>Hippocastanoideae</taxon>
        <taxon>Acereae</taxon>
        <taxon>Acer</taxon>
    </lineage>
</organism>
<dbReference type="Pfam" id="PF01453">
    <property type="entry name" value="B_lectin"/>
    <property type="match status" value="1"/>
</dbReference>
<evidence type="ECO:0008006" key="9">
    <source>
        <dbReference type="Google" id="ProtNLM"/>
    </source>
</evidence>
<evidence type="ECO:0000256" key="2">
    <source>
        <dbReference type="ARBA" id="ARBA00023157"/>
    </source>
</evidence>
<dbReference type="Gene3D" id="2.90.10.10">
    <property type="entry name" value="Bulb-type lectin domain"/>
    <property type="match status" value="1"/>
</dbReference>
<reference evidence="7" key="2">
    <citation type="submission" date="2023-06" db="EMBL/GenBank/DDBJ databases">
        <authorList>
            <person name="Swenson N.G."/>
            <person name="Wegrzyn J.L."/>
            <person name="Mcevoy S.L."/>
        </authorList>
    </citation>
    <scope>NUCLEOTIDE SEQUENCE</scope>
    <source>
        <strain evidence="7">NS2018</strain>
        <tissue evidence="7">Leaf</tissue>
    </source>
</reference>
<dbReference type="EMBL" id="JAUESC010000381">
    <property type="protein sequence ID" value="KAK0590409.1"/>
    <property type="molecule type" value="Genomic_DNA"/>
</dbReference>
<feature type="domain" description="Bulb-type lectin" evidence="5">
    <location>
        <begin position="28"/>
        <end position="151"/>
    </location>
</feature>
<dbReference type="SUPFAM" id="SSF51110">
    <property type="entry name" value="alpha-D-mannose-specific plant lectins"/>
    <property type="match status" value="1"/>
</dbReference>
<feature type="domain" description="Apple" evidence="6">
    <location>
        <begin position="346"/>
        <end position="422"/>
    </location>
</feature>
<dbReference type="Pfam" id="PF08276">
    <property type="entry name" value="PAN_2"/>
    <property type="match status" value="3"/>
</dbReference>
<reference evidence="7" key="1">
    <citation type="journal article" date="2022" name="Plant J.">
        <title>Strategies of tolerance reflected in two North American maple genomes.</title>
        <authorList>
            <person name="McEvoy S.L."/>
            <person name="Sezen U.U."/>
            <person name="Trouern-Trend A."/>
            <person name="McMahon S.M."/>
            <person name="Schaberg P.G."/>
            <person name="Yang J."/>
            <person name="Wegrzyn J.L."/>
            <person name="Swenson N.G."/>
        </authorList>
    </citation>
    <scope>NUCLEOTIDE SEQUENCE</scope>
    <source>
        <strain evidence="7">NS2018</strain>
    </source>
</reference>
<accession>A0AA39VLK6</accession>
<evidence type="ECO:0000313" key="7">
    <source>
        <dbReference type="EMBL" id="KAK0590409.1"/>
    </source>
</evidence>
<dbReference type="SMART" id="SM00108">
    <property type="entry name" value="B_lectin"/>
    <property type="match status" value="1"/>
</dbReference>
<dbReference type="PANTHER" id="PTHR32444:SF247">
    <property type="entry name" value="OS01G0958200 PROTEIN"/>
    <property type="match status" value="1"/>
</dbReference>
<feature type="chain" id="PRO_5041361868" description="Non-specific serine/threonine protein kinase" evidence="4">
    <location>
        <begin position="27"/>
        <end position="1069"/>
    </location>
</feature>
<keyword evidence="1 4" id="KW-0732">Signal</keyword>
<dbReference type="FunFam" id="2.90.10.10:FF:000005">
    <property type="entry name" value="G-type lectin S-receptor-like serine/threonine-protein kinase"/>
    <property type="match status" value="1"/>
</dbReference>
<dbReference type="SUPFAM" id="SSF56112">
    <property type="entry name" value="Protein kinase-like (PK-like)"/>
    <property type="match status" value="3"/>
</dbReference>
<feature type="domain" description="Apple" evidence="6">
    <location>
        <begin position="605"/>
        <end position="681"/>
    </location>
</feature>
<dbReference type="GO" id="GO:0048544">
    <property type="term" value="P:recognition of pollen"/>
    <property type="evidence" value="ECO:0007669"/>
    <property type="project" value="InterPro"/>
</dbReference>
<dbReference type="InterPro" id="IPR003609">
    <property type="entry name" value="Pan_app"/>
</dbReference>
<proteinExistence type="predicted"/>
<feature type="signal peptide" evidence="4">
    <location>
        <begin position="1"/>
        <end position="26"/>
    </location>
</feature>
<dbReference type="CDD" id="cd01098">
    <property type="entry name" value="PAN_AP_plant"/>
    <property type="match status" value="3"/>
</dbReference>
<dbReference type="InterPro" id="IPR011009">
    <property type="entry name" value="Kinase-like_dom_sf"/>
</dbReference>
<dbReference type="PROSITE" id="PS50927">
    <property type="entry name" value="BULB_LECTIN"/>
    <property type="match status" value="1"/>
</dbReference>
<feature type="domain" description="Apple" evidence="6">
    <location>
        <begin position="864"/>
        <end position="948"/>
    </location>
</feature>
<dbReference type="SUPFAM" id="SSF57414">
    <property type="entry name" value="Hairpin loop containing domain-like"/>
    <property type="match status" value="1"/>
</dbReference>
<protein>
    <recommendedName>
        <fullName evidence="9">Non-specific serine/threonine protein kinase</fullName>
    </recommendedName>
</protein>